<feature type="region of interest" description="Disordered" evidence="2">
    <location>
        <begin position="1"/>
        <end position="20"/>
    </location>
</feature>
<gene>
    <name evidence="4" type="ORF">AMPC_00100</name>
</gene>
<keyword evidence="5" id="KW-1185">Reference proteome</keyword>
<dbReference type="Gene3D" id="1.10.530.10">
    <property type="match status" value="1"/>
</dbReference>
<sequence length="250" mass="25956">MALAEGRRPQRPGPPGRRPLSAGVLLAAAGLAGCAGPRAAGPRSFFDPAPAPLARAAVTPAREAAPPAPTRILAGPVDTHVAARMPGQSAAARGRLTRAILGEAERARIDPLLVLAVIHVESSFAPGAVSRAGAVGLMQLREPTMRGEVARSGLASGDRRDPVANVRAGVRYLRRMLDAFGDDLELALMAYNAGPERIRRLQLHGALSKRYRAYARRVRAELGRLRARLAAPPAAAPGEGAGPPALASSS</sequence>
<evidence type="ECO:0000313" key="5">
    <source>
        <dbReference type="Proteomes" id="UP001162734"/>
    </source>
</evidence>
<feature type="domain" description="Transglycosylase SLT" evidence="3">
    <location>
        <begin position="102"/>
        <end position="200"/>
    </location>
</feature>
<evidence type="ECO:0000313" key="4">
    <source>
        <dbReference type="EMBL" id="BDG06897.1"/>
    </source>
</evidence>
<comment type="similarity">
    <text evidence="1">Belongs to the transglycosylase Slt family.</text>
</comment>
<dbReference type="InterPro" id="IPR008258">
    <property type="entry name" value="Transglycosylase_SLT_dom_1"/>
</dbReference>
<dbReference type="CDD" id="cd16896">
    <property type="entry name" value="LT_Slt70-like"/>
    <property type="match status" value="1"/>
</dbReference>
<dbReference type="PANTHER" id="PTHR37423">
    <property type="entry name" value="SOLUBLE LYTIC MUREIN TRANSGLYCOSYLASE-RELATED"/>
    <property type="match status" value="1"/>
</dbReference>
<dbReference type="RefSeq" id="WP_248343481.1">
    <property type="nucleotide sequence ID" value="NZ_AP025592.1"/>
</dbReference>
<dbReference type="Proteomes" id="UP001162734">
    <property type="component" value="Chromosome"/>
</dbReference>
<dbReference type="Pfam" id="PF01464">
    <property type="entry name" value="SLT"/>
    <property type="match status" value="1"/>
</dbReference>
<reference evidence="5" key="1">
    <citation type="journal article" date="2022" name="Int. J. Syst. Evol. Microbiol.">
        <title>Anaeromyxobacter oryzae sp. nov., Anaeromyxobacter diazotrophicus sp. nov. and Anaeromyxobacter paludicola sp. nov., isolated from paddy soils.</title>
        <authorList>
            <person name="Itoh H."/>
            <person name="Xu Z."/>
            <person name="Mise K."/>
            <person name="Masuda Y."/>
            <person name="Ushijima N."/>
            <person name="Hayakawa C."/>
            <person name="Shiratori Y."/>
            <person name="Senoo K."/>
        </authorList>
    </citation>
    <scope>NUCLEOTIDE SEQUENCE [LARGE SCALE GENOMIC DNA]</scope>
    <source>
        <strain evidence="5">Red630</strain>
    </source>
</reference>
<accession>A0ABM7X533</accession>
<evidence type="ECO:0000256" key="1">
    <source>
        <dbReference type="ARBA" id="ARBA00007734"/>
    </source>
</evidence>
<dbReference type="EMBL" id="AP025592">
    <property type="protein sequence ID" value="BDG06897.1"/>
    <property type="molecule type" value="Genomic_DNA"/>
</dbReference>
<dbReference type="InterPro" id="IPR023346">
    <property type="entry name" value="Lysozyme-like_dom_sf"/>
</dbReference>
<dbReference type="PANTHER" id="PTHR37423:SF2">
    <property type="entry name" value="MEMBRANE-BOUND LYTIC MUREIN TRANSGLYCOSYLASE C"/>
    <property type="match status" value="1"/>
</dbReference>
<organism evidence="4 5">
    <name type="scientific">Anaeromyxobacter paludicola</name>
    <dbReference type="NCBI Taxonomy" id="2918171"/>
    <lineage>
        <taxon>Bacteria</taxon>
        <taxon>Pseudomonadati</taxon>
        <taxon>Myxococcota</taxon>
        <taxon>Myxococcia</taxon>
        <taxon>Myxococcales</taxon>
        <taxon>Cystobacterineae</taxon>
        <taxon>Anaeromyxobacteraceae</taxon>
        <taxon>Anaeromyxobacter</taxon>
    </lineage>
</organism>
<proteinExistence type="inferred from homology"/>
<evidence type="ECO:0000256" key="2">
    <source>
        <dbReference type="SAM" id="MobiDB-lite"/>
    </source>
</evidence>
<dbReference type="SUPFAM" id="SSF53955">
    <property type="entry name" value="Lysozyme-like"/>
    <property type="match status" value="1"/>
</dbReference>
<dbReference type="PROSITE" id="PS51257">
    <property type="entry name" value="PROKAR_LIPOPROTEIN"/>
    <property type="match status" value="1"/>
</dbReference>
<name>A0ABM7X533_9BACT</name>
<protein>
    <recommendedName>
        <fullName evidence="3">Transglycosylase SLT domain-containing protein</fullName>
    </recommendedName>
</protein>
<evidence type="ECO:0000259" key="3">
    <source>
        <dbReference type="Pfam" id="PF01464"/>
    </source>
</evidence>